<proteinExistence type="predicted"/>
<keyword evidence="3" id="KW-1185">Reference proteome</keyword>
<dbReference type="Gene3D" id="1.10.8.20">
    <property type="entry name" value="N-terminal domain of phosphatidylinositol transfer protein sec14p"/>
    <property type="match status" value="1"/>
</dbReference>
<organism evidence="2 3">
    <name type="scientific">Monoraphidium neglectum</name>
    <dbReference type="NCBI Taxonomy" id="145388"/>
    <lineage>
        <taxon>Eukaryota</taxon>
        <taxon>Viridiplantae</taxon>
        <taxon>Chlorophyta</taxon>
        <taxon>core chlorophytes</taxon>
        <taxon>Chlorophyceae</taxon>
        <taxon>CS clade</taxon>
        <taxon>Sphaeropleales</taxon>
        <taxon>Selenastraceae</taxon>
        <taxon>Monoraphidium</taxon>
    </lineage>
</organism>
<dbReference type="InterPro" id="IPR011074">
    <property type="entry name" value="CRAL/TRIO_N_dom"/>
</dbReference>
<name>A0A0D2LDX4_9CHLO</name>
<dbReference type="AlphaFoldDB" id="A0A0D2LDX4"/>
<sequence>MIITTLHSIIQQLEATGTSHEDAVLAKFKKMISEAGLQLSPEFVVYGDLNATLHRFLRARKYKLEAAFAMLEKSLAWRKRVGADGALRLALPQDLVALVRGCRPSSYIGFHREVR</sequence>
<dbReference type="SMART" id="SM01100">
    <property type="entry name" value="CRAL_TRIO_N"/>
    <property type="match status" value="1"/>
</dbReference>
<evidence type="ECO:0000313" key="2">
    <source>
        <dbReference type="EMBL" id="KIZ04904.1"/>
    </source>
</evidence>
<accession>A0A0D2LDX4</accession>
<dbReference type="EMBL" id="KK100588">
    <property type="protein sequence ID" value="KIZ04904.1"/>
    <property type="molecule type" value="Genomic_DNA"/>
</dbReference>
<feature type="domain" description="CRAL/TRIO N-terminal" evidence="1">
    <location>
        <begin position="49"/>
        <end position="74"/>
    </location>
</feature>
<dbReference type="Pfam" id="PF03765">
    <property type="entry name" value="CRAL_TRIO_N"/>
    <property type="match status" value="1"/>
</dbReference>
<dbReference type="RefSeq" id="XP_013903923.1">
    <property type="nucleotide sequence ID" value="XM_014048469.1"/>
</dbReference>
<evidence type="ECO:0000313" key="3">
    <source>
        <dbReference type="Proteomes" id="UP000054498"/>
    </source>
</evidence>
<reference evidence="2 3" key="1">
    <citation type="journal article" date="2013" name="BMC Genomics">
        <title>Reconstruction of the lipid metabolism for the microalga Monoraphidium neglectum from its genome sequence reveals characteristics suitable for biofuel production.</title>
        <authorList>
            <person name="Bogen C."/>
            <person name="Al-Dilaimi A."/>
            <person name="Albersmeier A."/>
            <person name="Wichmann J."/>
            <person name="Grundmann M."/>
            <person name="Rupp O."/>
            <person name="Lauersen K.J."/>
            <person name="Blifernez-Klassen O."/>
            <person name="Kalinowski J."/>
            <person name="Goesmann A."/>
            <person name="Mussgnug J.H."/>
            <person name="Kruse O."/>
        </authorList>
    </citation>
    <scope>NUCLEOTIDE SEQUENCE [LARGE SCALE GENOMIC DNA]</scope>
    <source>
        <strain evidence="2 3">SAG 48.87</strain>
    </source>
</reference>
<gene>
    <name evidence="2" type="ORF">MNEG_3047</name>
</gene>
<dbReference type="SUPFAM" id="SSF46938">
    <property type="entry name" value="CRAL/TRIO N-terminal domain"/>
    <property type="match status" value="1"/>
</dbReference>
<dbReference type="KEGG" id="mng:MNEG_3047"/>
<dbReference type="OrthoDB" id="1434354at2759"/>
<dbReference type="Proteomes" id="UP000054498">
    <property type="component" value="Unassembled WGS sequence"/>
</dbReference>
<dbReference type="GeneID" id="25735925"/>
<protein>
    <recommendedName>
        <fullName evidence="1">CRAL/TRIO N-terminal domain-containing protein</fullName>
    </recommendedName>
</protein>
<evidence type="ECO:0000259" key="1">
    <source>
        <dbReference type="SMART" id="SM01100"/>
    </source>
</evidence>
<dbReference type="InterPro" id="IPR036273">
    <property type="entry name" value="CRAL/TRIO_N_dom_sf"/>
</dbReference>